<sequence length="250" mass="27718">MALTITERDKALLMIFGGVVIAGLTYYYGYYGLNEKTIVIEDENVTLSNQVQLLTTVSANKDTYVNDTDRYILNTNKIMAGYPSLVTTADKIMYTELLTNILVPTYTYEAVLNEPVAMDIMVPEREDQLSGAGADVTGLIALNQYESDGTIPDVTGLMFYDSVEVMTFDTTYNGLKQIILNVVNNEDFKNVTELNVSYDSSTGRLSGDMTIDYYYLEGTDKEYTFPSPGLINHGTDNIFGDVTDIQSSGQ</sequence>
<feature type="transmembrane region" description="Helical" evidence="1">
    <location>
        <begin position="12"/>
        <end position="31"/>
    </location>
</feature>
<evidence type="ECO:0000313" key="2">
    <source>
        <dbReference type="EMBL" id="SER21500.1"/>
    </source>
</evidence>
<dbReference type="EMBL" id="FOGJ01000003">
    <property type="protein sequence ID" value="SER21500.1"/>
    <property type="molecule type" value="Genomic_DNA"/>
</dbReference>
<dbReference type="AlphaFoldDB" id="A0A1H9MCK4"/>
<evidence type="ECO:0000256" key="1">
    <source>
        <dbReference type="SAM" id="Phobius"/>
    </source>
</evidence>
<gene>
    <name evidence="2" type="ORF">SAMN04487884_10354</name>
</gene>
<protein>
    <submittedName>
        <fullName evidence="2">Uncharacterized protein</fullName>
    </submittedName>
</protein>
<dbReference type="RefSeq" id="WP_074754261.1">
    <property type="nucleotide sequence ID" value="NZ_FOGJ01000003.1"/>
</dbReference>
<name>A0A1H9MCK4_BUTFI</name>
<evidence type="ECO:0000313" key="3">
    <source>
        <dbReference type="Proteomes" id="UP000182584"/>
    </source>
</evidence>
<dbReference type="OrthoDB" id="2067069at2"/>
<keyword evidence="1" id="KW-0472">Membrane</keyword>
<proteinExistence type="predicted"/>
<keyword evidence="1" id="KW-0812">Transmembrane</keyword>
<reference evidence="2 3" key="1">
    <citation type="submission" date="2016-10" db="EMBL/GenBank/DDBJ databases">
        <authorList>
            <person name="de Groot N.N."/>
        </authorList>
    </citation>
    <scope>NUCLEOTIDE SEQUENCE [LARGE SCALE GENOMIC DNA]</scope>
    <source>
        <strain evidence="2 3">AR40</strain>
    </source>
</reference>
<accession>A0A1H9MCK4</accession>
<keyword evidence="1" id="KW-1133">Transmembrane helix</keyword>
<dbReference type="Proteomes" id="UP000182584">
    <property type="component" value="Unassembled WGS sequence"/>
</dbReference>
<organism evidence="2 3">
    <name type="scientific">Butyrivibrio fibrisolvens</name>
    <dbReference type="NCBI Taxonomy" id="831"/>
    <lineage>
        <taxon>Bacteria</taxon>
        <taxon>Bacillati</taxon>
        <taxon>Bacillota</taxon>
        <taxon>Clostridia</taxon>
        <taxon>Lachnospirales</taxon>
        <taxon>Lachnospiraceae</taxon>
        <taxon>Butyrivibrio</taxon>
    </lineage>
</organism>